<proteinExistence type="predicted"/>
<dbReference type="RefSeq" id="WP_344230223.1">
    <property type="nucleotide sequence ID" value="NZ_BAAARI010000017.1"/>
</dbReference>
<gene>
    <name evidence="1" type="ORF">GCM10009862_26360</name>
</gene>
<protein>
    <recommendedName>
        <fullName evidence="3">HIRAN domain-containing protein</fullName>
    </recommendedName>
</protein>
<organism evidence="1 2">
    <name type="scientific">Microbacterium binotii</name>
    <dbReference type="NCBI Taxonomy" id="462710"/>
    <lineage>
        <taxon>Bacteria</taxon>
        <taxon>Bacillati</taxon>
        <taxon>Actinomycetota</taxon>
        <taxon>Actinomycetes</taxon>
        <taxon>Micrococcales</taxon>
        <taxon>Microbacteriaceae</taxon>
        <taxon>Microbacterium</taxon>
    </lineage>
</organism>
<accession>A0ABN3PJB7</accession>
<name>A0ABN3PJB7_9MICO</name>
<dbReference type="Gene3D" id="3.30.70.2330">
    <property type="match status" value="1"/>
</dbReference>
<evidence type="ECO:0000313" key="2">
    <source>
        <dbReference type="Proteomes" id="UP001500274"/>
    </source>
</evidence>
<sequence length="143" mass="15809">MPTWWEELLHITTGRVGRHADLPDLRHLPSQPVALERTHYIVNDRERHGDERRAYVLRRAKRSRRDRGGISVTSNGRGVGYLPAAAARDVGPLIDRLGGAVVVNGAGAKDGGIRLWVDLPEIDSLRQFVESVERTDPAASTTS</sequence>
<comment type="caution">
    <text evidence="1">The sequence shown here is derived from an EMBL/GenBank/DDBJ whole genome shotgun (WGS) entry which is preliminary data.</text>
</comment>
<evidence type="ECO:0008006" key="3">
    <source>
        <dbReference type="Google" id="ProtNLM"/>
    </source>
</evidence>
<keyword evidence="2" id="KW-1185">Reference proteome</keyword>
<evidence type="ECO:0000313" key="1">
    <source>
        <dbReference type="EMBL" id="GAA2586052.1"/>
    </source>
</evidence>
<dbReference type="Proteomes" id="UP001500274">
    <property type="component" value="Unassembled WGS sequence"/>
</dbReference>
<reference evidence="1 2" key="1">
    <citation type="journal article" date="2019" name="Int. J. Syst. Evol. Microbiol.">
        <title>The Global Catalogue of Microorganisms (GCM) 10K type strain sequencing project: providing services to taxonomists for standard genome sequencing and annotation.</title>
        <authorList>
            <consortium name="The Broad Institute Genomics Platform"/>
            <consortium name="The Broad Institute Genome Sequencing Center for Infectious Disease"/>
            <person name="Wu L."/>
            <person name="Ma J."/>
        </authorList>
    </citation>
    <scope>NUCLEOTIDE SEQUENCE [LARGE SCALE GENOMIC DNA]</scope>
    <source>
        <strain evidence="1 2">JCM 16365</strain>
    </source>
</reference>
<dbReference type="EMBL" id="BAAARI010000017">
    <property type="protein sequence ID" value="GAA2586052.1"/>
    <property type="molecule type" value="Genomic_DNA"/>
</dbReference>